<dbReference type="RefSeq" id="WP_350413375.1">
    <property type="nucleotide sequence ID" value="NZ_JBEOKT010000015.1"/>
</dbReference>
<dbReference type="EMBL" id="JBEOKT010000015">
    <property type="protein sequence ID" value="MER2998892.1"/>
    <property type="molecule type" value="Genomic_DNA"/>
</dbReference>
<evidence type="ECO:0000313" key="4">
    <source>
        <dbReference type="Proteomes" id="UP001476807"/>
    </source>
</evidence>
<protein>
    <recommendedName>
        <fullName evidence="5">DUF3999 domain-containing protein</fullName>
    </recommendedName>
</protein>
<keyword evidence="1" id="KW-0812">Transmembrane</keyword>
<keyword evidence="2" id="KW-0732">Signal</keyword>
<feature type="signal peptide" evidence="2">
    <location>
        <begin position="1"/>
        <end position="25"/>
    </location>
</feature>
<keyword evidence="1" id="KW-1133">Transmembrane helix</keyword>
<proteinExistence type="predicted"/>
<feature type="transmembrane region" description="Helical" evidence="1">
    <location>
        <begin position="390"/>
        <end position="411"/>
    </location>
</feature>
<feature type="chain" id="PRO_5046789134" description="DUF3999 domain-containing protein" evidence="2">
    <location>
        <begin position="26"/>
        <end position="420"/>
    </location>
</feature>
<keyword evidence="1" id="KW-0472">Membrane</keyword>
<evidence type="ECO:0008006" key="5">
    <source>
        <dbReference type="Google" id="ProtNLM"/>
    </source>
</evidence>
<dbReference type="Proteomes" id="UP001476807">
    <property type="component" value="Unassembled WGS sequence"/>
</dbReference>
<reference evidence="3 4" key="1">
    <citation type="submission" date="2024-06" db="EMBL/GenBank/DDBJ databases">
        <title>Pontibacter populi HYL7-15.</title>
        <authorList>
            <person name="Kim M.K."/>
        </authorList>
    </citation>
    <scope>NUCLEOTIDE SEQUENCE [LARGE SCALE GENOMIC DNA]</scope>
    <source>
        <strain evidence="3 4">HYL7-15</strain>
    </source>
</reference>
<sequence length="420" mass="48399">MKLITHSLKLLLLVVSAVMTKTADAQQFTWQTHVAKPQQEGFNRILLSPQVTGRLQADFSDIRLYNNAGQEVPYLLRTEQPVQYKRLFKEYDILSYTHQKGCCSELLISNPDKHKLNNISLLISNADVRKDVKLSGSDNRQDWYVLKDKHTLYAINNNQSTAEVKLLDFPLSDYRYFRLQLNDSASAPLNILQAGYYDTYTEAGKYTSIPVQNNTRKDSASVKSTYITLRFAQPVYPDRLEFSIVSPQLYHRNGYVLLGKEQVMRRRRSKRKRQQNQQRSVPFVLSSNAPAIVELPRLAIEELTIVIQNADNRPLEFDEIKPLQLNRYLVADLSRDQDYTLKFGNSKAEAPEYELQYFQDSIPADLPILQTAELKQIRKAEKQKDNTTTIIIWAAIAVVIAGLTYMTIRLLKEMDTKKQV</sequence>
<evidence type="ECO:0000256" key="1">
    <source>
        <dbReference type="SAM" id="Phobius"/>
    </source>
</evidence>
<evidence type="ECO:0000313" key="3">
    <source>
        <dbReference type="EMBL" id="MER2998892.1"/>
    </source>
</evidence>
<accession>A0ABV1RXX9</accession>
<keyword evidence="4" id="KW-1185">Reference proteome</keyword>
<organism evidence="3 4">
    <name type="scientific">Pontibacter populi</name>
    <dbReference type="NCBI Taxonomy" id="890055"/>
    <lineage>
        <taxon>Bacteria</taxon>
        <taxon>Pseudomonadati</taxon>
        <taxon>Bacteroidota</taxon>
        <taxon>Cytophagia</taxon>
        <taxon>Cytophagales</taxon>
        <taxon>Hymenobacteraceae</taxon>
        <taxon>Pontibacter</taxon>
    </lineage>
</organism>
<name>A0ABV1RXX9_9BACT</name>
<comment type="caution">
    <text evidence="3">The sequence shown here is derived from an EMBL/GenBank/DDBJ whole genome shotgun (WGS) entry which is preliminary data.</text>
</comment>
<gene>
    <name evidence="3" type="ORF">ABS362_15160</name>
</gene>
<evidence type="ECO:0000256" key="2">
    <source>
        <dbReference type="SAM" id="SignalP"/>
    </source>
</evidence>